<organism evidence="1">
    <name type="scientific">uncultured Caudovirales phage</name>
    <dbReference type="NCBI Taxonomy" id="2100421"/>
    <lineage>
        <taxon>Viruses</taxon>
        <taxon>Duplodnaviria</taxon>
        <taxon>Heunggongvirae</taxon>
        <taxon>Uroviricota</taxon>
        <taxon>Caudoviricetes</taxon>
        <taxon>Peduoviridae</taxon>
        <taxon>Maltschvirus</taxon>
        <taxon>Maltschvirus maltsch</taxon>
    </lineage>
</organism>
<dbReference type="EMBL" id="LR797252">
    <property type="protein sequence ID" value="CAB4196918.1"/>
    <property type="molecule type" value="Genomic_DNA"/>
</dbReference>
<name>A0A6J5RTK5_9CAUD</name>
<evidence type="ECO:0000313" key="1">
    <source>
        <dbReference type="EMBL" id="CAB4196918.1"/>
    </source>
</evidence>
<gene>
    <name evidence="1" type="ORF">UFOVP1290_438</name>
</gene>
<protein>
    <submittedName>
        <fullName evidence="1">Uncharacterized protein</fullName>
    </submittedName>
</protein>
<reference evidence="1" key="1">
    <citation type="submission" date="2020-05" db="EMBL/GenBank/DDBJ databases">
        <authorList>
            <person name="Chiriac C."/>
            <person name="Salcher M."/>
            <person name="Ghai R."/>
            <person name="Kavagutti S V."/>
        </authorList>
    </citation>
    <scope>NUCLEOTIDE SEQUENCE</scope>
</reference>
<sequence>MNDDKMIIHEIIYNDLDDQYCDILEKEEELEYNRFFHDEKYKDNGVQIIACAEDLNYAISTEKYNIYWYICGTMLIYNSNKLLLEFKIPFDMKIFAQIKCDDKPGNLEFLYSSADMVNKKIESFLNLRAFI</sequence>
<accession>A0A6J5RTK5</accession>
<proteinExistence type="predicted"/>